<accession>A0A9P4PSD0</accession>
<feature type="region of interest" description="Disordered" evidence="1">
    <location>
        <begin position="141"/>
        <end position="161"/>
    </location>
</feature>
<reference evidence="2" key="1">
    <citation type="journal article" date="2020" name="Stud. Mycol.">
        <title>101 Dothideomycetes genomes: a test case for predicting lifestyles and emergence of pathogens.</title>
        <authorList>
            <person name="Haridas S."/>
            <person name="Albert R."/>
            <person name="Binder M."/>
            <person name="Bloem J."/>
            <person name="Labutti K."/>
            <person name="Salamov A."/>
            <person name="Andreopoulos B."/>
            <person name="Baker S."/>
            <person name="Barry K."/>
            <person name="Bills G."/>
            <person name="Bluhm B."/>
            <person name="Cannon C."/>
            <person name="Castanera R."/>
            <person name="Culley D."/>
            <person name="Daum C."/>
            <person name="Ezra D."/>
            <person name="Gonzalez J."/>
            <person name="Henrissat B."/>
            <person name="Kuo A."/>
            <person name="Liang C."/>
            <person name="Lipzen A."/>
            <person name="Lutzoni F."/>
            <person name="Magnuson J."/>
            <person name="Mondo S."/>
            <person name="Nolan M."/>
            <person name="Ohm R."/>
            <person name="Pangilinan J."/>
            <person name="Park H.-J."/>
            <person name="Ramirez L."/>
            <person name="Alfaro M."/>
            <person name="Sun H."/>
            <person name="Tritt A."/>
            <person name="Yoshinaga Y."/>
            <person name="Zwiers L.-H."/>
            <person name="Turgeon B."/>
            <person name="Goodwin S."/>
            <person name="Spatafora J."/>
            <person name="Crous P."/>
            <person name="Grigoriev I."/>
        </authorList>
    </citation>
    <scope>NUCLEOTIDE SEQUENCE</scope>
    <source>
        <strain evidence="2">CBS 690.94</strain>
    </source>
</reference>
<evidence type="ECO:0000256" key="1">
    <source>
        <dbReference type="SAM" id="MobiDB-lite"/>
    </source>
</evidence>
<dbReference type="Proteomes" id="UP000799764">
    <property type="component" value="Unassembled WGS sequence"/>
</dbReference>
<sequence length="161" mass="17299">MPTMRSQAAPGGGAIARYSPVDVWFVRVEGTFRWHFQGAQSRPDGMLEFSIHVQRHPPRSGEGLAADPTPLRALVGTVSAHMSTVARAGCLSPGSRNASGCTSVHCLLGPLSGSSRSHMPKQQPADHCRSIKQQRTTKFTPEAAHGEALPRRWMLGHDAGP</sequence>
<protein>
    <submittedName>
        <fullName evidence="2">Uncharacterized protein</fullName>
    </submittedName>
</protein>
<dbReference type="EMBL" id="MU001493">
    <property type="protein sequence ID" value="KAF2450459.1"/>
    <property type="molecule type" value="Genomic_DNA"/>
</dbReference>
<keyword evidence="3" id="KW-1185">Reference proteome</keyword>
<comment type="caution">
    <text evidence="2">The sequence shown here is derived from an EMBL/GenBank/DDBJ whole genome shotgun (WGS) entry which is preliminary data.</text>
</comment>
<gene>
    <name evidence="2" type="ORF">P171DRAFT_140036</name>
</gene>
<evidence type="ECO:0000313" key="3">
    <source>
        <dbReference type="Proteomes" id="UP000799764"/>
    </source>
</evidence>
<name>A0A9P4PSD0_9PLEO</name>
<organism evidence="2 3">
    <name type="scientific">Karstenula rhodostoma CBS 690.94</name>
    <dbReference type="NCBI Taxonomy" id="1392251"/>
    <lineage>
        <taxon>Eukaryota</taxon>
        <taxon>Fungi</taxon>
        <taxon>Dikarya</taxon>
        <taxon>Ascomycota</taxon>
        <taxon>Pezizomycotina</taxon>
        <taxon>Dothideomycetes</taxon>
        <taxon>Pleosporomycetidae</taxon>
        <taxon>Pleosporales</taxon>
        <taxon>Massarineae</taxon>
        <taxon>Didymosphaeriaceae</taxon>
        <taxon>Karstenula</taxon>
    </lineage>
</organism>
<evidence type="ECO:0000313" key="2">
    <source>
        <dbReference type="EMBL" id="KAF2450459.1"/>
    </source>
</evidence>
<dbReference type="AlphaFoldDB" id="A0A9P4PSD0"/>
<proteinExistence type="predicted"/>